<dbReference type="Proteomes" id="UP000016064">
    <property type="component" value="Unassembled WGS sequence"/>
</dbReference>
<dbReference type="SUPFAM" id="SSF53167">
    <property type="entry name" value="Purine and uridine phosphorylases"/>
    <property type="match status" value="1"/>
</dbReference>
<accession>A0ABP2XDQ5</accession>
<name>A0ABP2XDQ5_9CHLA</name>
<dbReference type="EMBL" id="APJW01000002">
    <property type="protein sequence ID" value="EQM62607.1"/>
    <property type="molecule type" value="Genomic_DNA"/>
</dbReference>
<comment type="caution">
    <text evidence="2">The sequence shown here is derived from an EMBL/GenBank/DDBJ whole genome shotgun (WGS) entry which is preliminary data.</text>
</comment>
<proteinExistence type="predicted"/>
<gene>
    <name evidence="2" type="ORF">H359_0732</name>
</gene>
<evidence type="ECO:0000313" key="3">
    <source>
        <dbReference type="Proteomes" id="UP000016064"/>
    </source>
</evidence>
<sequence>MPPSLCKLLIIIADPIEARSLIPALGFRQISQFLYSCYDPVLQVTIDLLILYEWGGRSLIEKLGHLQDPYDYDLWINLGFAGACSDKIPLNCCYSIFSVTRLSNEPGHLTCDPPLPIPSVPSLPQAKLSSSETPYRYGLHDSLELVDMEGYIVATVCRHHNQRCVMIKVTSDYTTPNGVSYLKENMEKLAHTLTEAFVASLPEIICLAINDVSV</sequence>
<evidence type="ECO:0000259" key="1">
    <source>
        <dbReference type="Pfam" id="PF01048"/>
    </source>
</evidence>
<dbReference type="Pfam" id="PF01048">
    <property type="entry name" value="PNP_UDP_1"/>
    <property type="match status" value="1"/>
</dbReference>
<feature type="domain" description="Nucleoside phosphorylase" evidence="1">
    <location>
        <begin position="131"/>
        <end position="196"/>
    </location>
</feature>
<dbReference type="Gene3D" id="3.40.50.1580">
    <property type="entry name" value="Nucleoside phosphorylase domain"/>
    <property type="match status" value="1"/>
</dbReference>
<protein>
    <submittedName>
        <fullName evidence="2">Phosphorylase superfamily protein</fullName>
    </submittedName>
</protein>
<dbReference type="InterPro" id="IPR035994">
    <property type="entry name" value="Nucleoside_phosphorylase_sf"/>
</dbReference>
<organism evidence="2 3">
    <name type="scientific">Chlamydia ibidis 10-1398/6</name>
    <dbReference type="NCBI Taxonomy" id="1046581"/>
    <lineage>
        <taxon>Bacteria</taxon>
        <taxon>Pseudomonadati</taxon>
        <taxon>Chlamydiota</taxon>
        <taxon>Chlamydiia</taxon>
        <taxon>Chlamydiales</taxon>
        <taxon>Chlamydiaceae</taxon>
        <taxon>Chlamydia/Chlamydophila group</taxon>
        <taxon>Chlamydia</taxon>
    </lineage>
</organism>
<dbReference type="InterPro" id="IPR000845">
    <property type="entry name" value="Nucleoside_phosphorylase_d"/>
</dbReference>
<evidence type="ECO:0000313" key="2">
    <source>
        <dbReference type="EMBL" id="EQM62607.1"/>
    </source>
</evidence>
<dbReference type="RefSeq" id="WP_020370283.1">
    <property type="nucleotide sequence ID" value="NZ_APJW01000002.1"/>
</dbReference>
<reference evidence="2 3" key="1">
    <citation type="submission" date="2013-07" db="EMBL/GenBank/DDBJ databases">
        <title>Isolation of a new Chlamydia species from the feral Sacred Ibis (Threskiornis aethiopicus): Chlamydia ibidis.</title>
        <authorList>
            <person name="Vorimore F."/>
            <person name="Hsia R.-C."/>
            <person name="Huot-Creasy H."/>
            <person name="Bastian S."/>
            <person name="Deruyter L."/>
            <person name="Passet A."/>
            <person name="Sachse K."/>
            <person name="Bavoil P."/>
            <person name="Myers G."/>
            <person name="Laroucau K."/>
        </authorList>
    </citation>
    <scope>NUCLEOTIDE SEQUENCE [LARGE SCALE GENOMIC DNA]</scope>
    <source>
        <strain evidence="2 3">10-1398/6</strain>
    </source>
</reference>
<keyword evidence="3" id="KW-1185">Reference proteome</keyword>